<dbReference type="EMBL" id="DXBY01000301">
    <property type="protein sequence ID" value="HIZ37545.1"/>
    <property type="molecule type" value="Genomic_DNA"/>
</dbReference>
<feature type="transmembrane region" description="Helical" evidence="6">
    <location>
        <begin position="156"/>
        <end position="175"/>
    </location>
</feature>
<dbReference type="Gene3D" id="1.10.287.1260">
    <property type="match status" value="1"/>
</dbReference>
<sequence length="375" mass="41476">MDFWPVLKWLIAVFSAAAGALLVLLVVNLVLNRIGRKVPPVHRAWLRLRRPVAALLLSVALRISFSQAANPSTFRDIGMHVLLIAVIVSAVWLVATLVLAWLWHTQQRVVARMRDDDRAQRRVQTQMLLIRRVVNAVFVVIGGAMVLLTFPGVEQIGATILASAGLLSVVLGIAAQSSLGNMFAGLQLAFTDAIRIGDIVEVDGTWATVEDITLSYVVVSIWTEQHKVLPSTYFTTTPFINWSRTGESVIGLIYFSLDWRVDLAGFRAEFERLVDESGLWDGRSRAVRVTDSSTERLTVRAQVSTKDTDDDWFLRCDVREGLATWLREHNPEALPLQRVTLTEQTLPAPSTPALPHPPHGRRDGDVLEGPAGGEA</sequence>
<feature type="domain" description="Mechanosensitive ion channel MscS" evidence="7">
    <location>
        <begin position="178"/>
        <end position="244"/>
    </location>
</feature>
<protein>
    <submittedName>
        <fullName evidence="8">Mechanosensitive ion channel family protein</fullName>
    </submittedName>
</protein>
<organism evidence="8 9">
    <name type="scientific">Candidatus Ruania gallistercoris</name>
    <dbReference type="NCBI Taxonomy" id="2838746"/>
    <lineage>
        <taxon>Bacteria</taxon>
        <taxon>Bacillati</taxon>
        <taxon>Actinomycetota</taxon>
        <taxon>Actinomycetes</taxon>
        <taxon>Micrococcales</taxon>
        <taxon>Ruaniaceae</taxon>
        <taxon>Ruania</taxon>
    </lineage>
</organism>
<evidence type="ECO:0000256" key="6">
    <source>
        <dbReference type="SAM" id="Phobius"/>
    </source>
</evidence>
<evidence type="ECO:0000256" key="3">
    <source>
        <dbReference type="ARBA" id="ARBA00022989"/>
    </source>
</evidence>
<dbReference type="SUPFAM" id="SSF50182">
    <property type="entry name" value="Sm-like ribonucleoproteins"/>
    <property type="match status" value="1"/>
</dbReference>
<accession>A0A9D2EHM3</accession>
<dbReference type="InterPro" id="IPR023408">
    <property type="entry name" value="MscS_beta-dom_sf"/>
</dbReference>
<feature type="transmembrane region" description="Helical" evidence="6">
    <location>
        <begin position="81"/>
        <end position="103"/>
    </location>
</feature>
<dbReference type="InterPro" id="IPR006685">
    <property type="entry name" value="MscS_channel_2nd"/>
</dbReference>
<comment type="caution">
    <text evidence="8">The sequence shown here is derived from an EMBL/GenBank/DDBJ whole genome shotgun (WGS) entry which is preliminary data.</text>
</comment>
<dbReference type="Pfam" id="PF00924">
    <property type="entry name" value="MS_channel_2nd"/>
    <property type="match status" value="1"/>
</dbReference>
<feature type="transmembrane region" description="Helical" evidence="6">
    <location>
        <begin position="52"/>
        <end position="69"/>
    </location>
</feature>
<dbReference type="PANTHER" id="PTHR30566">
    <property type="entry name" value="YNAI-RELATED MECHANOSENSITIVE ION CHANNEL"/>
    <property type="match status" value="1"/>
</dbReference>
<feature type="transmembrane region" description="Helical" evidence="6">
    <location>
        <begin position="128"/>
        <end position="150"/>
    </location>
</feature>
<reference evidence="8" key="2">
    <citation type="submission" date="2021-04" db="EMBL/GenBank/DDBJ databases">
        <authorList>
            <person name="Gilroy R."/>
        </authorList>
    </citation>
    <scope>NUCLEOTIDE SEQUENCE</scope>
    <source>
        <strain evidence="8">ChiGjej4B4-7305</strain>
    </source>
</reference>
<dbReference type="InterPro" id="IPR010920">
    <property type="entry name" value="LSM_dom_sf"/>
</dbReference>
<dbReference type="AlphaFoldDB" id="A0A9D2EHM3"/>
<evidence type="ECO:0000256" key="1">
    <source>
        <dbReference type="ARBA" id="ARBA00004370"/>
    </source>
</evidence>
<feature type="region of interest" description="Disordered" evidence="5">
    <location>
        <begin position="346"/>
        <end position="375"/>
    </location>
</feature>
<dbReference type="GO" id="GO:0016020">
    <property type="term" value="C:membrane"/>
    <property type="evidence" value="ECO:0007669"/>
    <property type="project" value="UniProtKB-SubCell"/>
</dbReference>
<proteinExistence type="predicted"/>
<reference evidence="8" key="1">
    <citation type="journal article" date="2021" name="PeerJ">
        <title>Extensive microbial diversity within the chicken gut microbiome revealed by metagenomics and culture.</title>
        <authorList>
            <person name="Gilroy R."/>
            <person name="Ravi A."/>
            <person name="Getino M."/>
            <person name="Pursley I."/>
            <person name="Horton D.L."/>
            <person name="Alikhan N.F."/>
            <person name="Baker D."/>
            <person name="Gharbi K."/>
            <person name="Hall N."/>
            <person name="Watson M."/>
            <person name="Adriaenssens E.M."/>
            <person name="Foster-Nyarko E."/>
            <person name="Jarju S."/>
            <person name="Secka A."/>
            <person name="Antonio M."/>
            <person name="Oren A."/>
            <person name="Chaudhuri R.R."/>
            <person name="La Ragione R."/>
            <person name="Hildebrand F."/>
            <person name="Pallen M.J."/>
        </authorList>
    </citation>
    <scope>NUCLEOTIDE SEQUENCE</scope>
    <source>
        <strain evidence="8">ChiGjej4B4-7305</strain>
    </source>
</reference>
<name>A0A9D2EHM3_9MICO</name>
<comment type="subcellular location">
    <subcellularLocation>
        <location evidence="1">Membrane</location>
    </subcellularLocation>
</comment>
<evidence type="ECO:0000313" key="8">
    <source>
        <dbReference type="EMBL" id="HIZ37545.1"/>
    </source>
</evidence>
<feature type="transmembrane region" description="Helical" evidence="6">
    <location>
        <begin position="6"/>
        <end position="31"/>
    </location>
</feature>
<dbReference type="Proteomes" id="UP000824037">
    <property type="component" value="Unassembled WGS sequence"/>
</dbReference>
<dbReference type="GO" id="GO:0055085">
    <property type="term" value="P:transmembrane transport"/>
    <property type="evidence" value="ECO:0007669"/>
    <property type="project" value="InterPro"/>
</dbReference>
<evidence type="ECO:0000313" key="9">
    <source>
        <dbReference type="Proteomes" id="UP000824037"/>
    </source>
</evidence>
<evidence type="ECO:0000256" key="2">
    <source>
        <dbReference type="ARBA" id="ARBA00022692"/>
    </source>
</evidence>
<dbReference type="PANTHER" id="PTHR30566:SF25">
    <property type="entry name" value="INNER MEMBRANE PROTEIN"/>
    <property type="match status" value="1"/>
</dbReference>
<dbReference type="Gene3D" id="2.30.30.60">
    <property type="match status" value="1"/>
</dbReference>
<gene>
    <name evidence="8" type="ORF">H9815_17345</name>
</gene>
<evidence type="ECO:0000256" key="4">
    <source>
        <dbReference type="ARBA" id="ARBA00023136"/>
    </source>
</evidence>
<keyword evidence="3 6" id="KW-1133">Transmembrane helix</keyword>
<evidence type="ECO:0000256" key="5">
    <source>
        <dbReference type="SAM" id="MobiDB-lite"/>
    </source>
</evidence>
<keyword evidence="2 6" id="KW-0812">Transmembrane</keyword>
<evidence type="ECO:0000259" key="7">
    <source>
        <dbReference type="Pfam" id="PF00924"/>
    </source>
</evidence>
<keyword evidence="4 6" id="KW-0472">Membrane</keyword>